<feature type="domain" description="Peptidase S11 D-alanyl-D-alanine carboxypeptidase A N-terminal" evidence="12">
    <location>
        <begin position="109"/>
        <end position="330"/>
    </location>
</feature>
<evidence type="ECO:0000256" key="6">
    <source>
        <dbReference type="ARBA" id="ARBA00023316"/>
    </source>
</evidence>
<dbReference type="GO" id="GO:0046677">
    <property type="term" value="P:response to antibiotic"/>
    <property type="evidence" value="ECO:0007669"/>
    <property type="project" value="InterPro"/>
</dbReference>
<proteinExistence type="inferred from homology"/>
<keyword evidence="14" id="KW-1185">Reference proteome</keyword>
<evidence type="ECO:0000256" key="7">
    <source>
        <dbReference type="PIRSR" id="PIRSR618044-1"/>
    </source>
</evidence>
<comment type="similarity">
    <text evidence="1 9">Belongs to the peptidase S11 family.</text>
</comment>
<dbReference type="Gene3D" id="3.40.710.10">
    <property type="entry name" value="DD-peptidase/beta-lactamase superfamily"/>
    <property type="match status" value="1"/>
</dbReference>
<dbReference type="HOGENOM" id="CLU_027070_0_3_4"/>
<evidence type="ECO:0000313" key="14">
    <source>
        <dbReference type="Proteomes" id="UP000005835"/>
    </source>
</evidence>
<evidence type="ECO:0000256" key="9">
    <source>
        <dbReference type="RuleBase" id="RU004016"/>
    </source>
</evidence>
<dbReference type="InterPro" id="IPR001967">
    <property type="entry name" value="Peptidase_S11_N"/>
</dbReference>
<feature type="signal peptide" evidence="11">
    <location>
        <begin position="1"/>
        <end position="33"/>
    </location>
</feature>
<dbReference type="Pfam" id="PF00768">
    <property type="entry name" value="Peptidase_S11"/>
    <property type="match status" value="1"/>
</dbReference>
<dbReference type="eggNOG" id="COG1686">
    <property type="taxonomic scope" value="Bacteria"/>
</dbReference>
<dbReference type="InterPro" id="IPR018044">
    <property type="entry name" value="Peptidase_S11"/>
</dbReference>
<dbReference type="GO" id="GO:0009252">
    <property type="term" value="P:peptidoglycan biosynthetic process"/>
    <property type="evidence" value="ECO:0007669"/>
    <property type="project" value="UniProtKB-KW"/>
</dbReference>
<protein>
    <recommendedName>
        <fullName evidence="12">Peptidase S11 D-alanyl-D-alanine carboxypeptidase A N-terminal domain-containing protein</fullName>
    </recommendedName>
</protein>
<dbReference type="GO" id="GO:0071555">
    <property type="term" value="P:cell wall organization"/>
    <property type="evidence" value="ECO:0007669"/>
    <property type="project" value="UniProtKB-KW"/>
</dbReference>
<dbReference type="PATRIC" id="fig|742823.3.peg.1796"/>
<dbReference type="GO" id="GO:0009002">
    <property type="term" value="F:serine-type D-Ala-D-Ala carboxypeptidase activity"/>
    <property type="evidence" value="ECO:0007669"/>
    <property type="project" value="InterPro"/>
</dbReference>
<evidence type="ECO:0000259" key="12">
    <source>
        <dbReference type="Pfam" id="PF00768"/>
    </source>
</evidence>
<dbReference type="GO" id="GO:0030655">
    <property type="term" value="P:beta-lactam antibiotic catabolic process"/>
    <property type="evidence" value="ECO:0007669"/>
    <property type="project" value="InterPro"/>
</dbReference>
<gene>
    <name evidence="13" type="ORF">HMPREF9465_01801</name>
</gene>
<dbReference type="PANTHER" id="PTHR35333:SF4">
    <property type="entry name" value="SLR0121 PROTEIN"/>
    <property type="match status" value="1"/>
</dbReference>
<dbReference type="EMBL" id="ADMG01000037">
    <property type="protein sequence ID" value="EKB30754.1"/>
    <property type="molecule type" value="Genomic_DNA"/>
</dbReference>
<evidence type="ECO:0000256" key="1">
    <source>
        <dbReference type="ARBA" id="ARBA00007164"/>
    </source>
</evidence>
<evidence type="ECO:0000256" key="11">
    <source>
        <dbReference type="SAM" id="SignalP"/>
    </source>
</evidence>
<dbReference type="SUPFAM" id="SSF56601">
    <property type="entry name" value="beta-lactamase/transpeptidase-like"/>
    <property type="match status" value="1"/>
</dbReference>
<dbReference type="Proteomes" id="UP000005835">
    <property type="component" value="Unassembled WGS sequence"/>
</dbReference>
<evidence type="ECO:0000256" key="2">
    <source>
        <dbReference type="ARBA" id="ARBA00022729"/>
    </source>
</evidence>
<feature type="region of interest" description="Disordered" evidence="10">
    <location>
        <begin position="52"/>
        <end position="94"/>
    </location>
</feature>
<dbReference type="STRING" id="742823.HMPREF9465_01801"/>
<feature type="active site" description="Acyl-ester intermediate" evidence="7">
    <location>
        <position position="139"/>
    </location>
</feature>
<evidence type="ECO:0000256" key="5">
    <source>
        <dbReference type="ARBA" id="ARBA00022984"/>
    </source>
</evidence>
<feature type="active site" evidence="7">
    <location>
        <position position="195"/>
    </location>
</feature>
<keyword evidence="5" id="KW-0573">Peptidoglycan synthesis</keyword>
<dbReference type="GO" id="GO:0006508">
    <property type="term" value="P:proteolysis"/>
    <property type="evidence" value="ECO:0007669"/>
    <property type="project" value="InterPro"/>
</dbReference>
<dbReference type="GO" id="GO:0008800">
    <property type="term" value="F:beta-lactamase activity"/>
    <property type="evidence" value="ECO:0007669"/>
    <property type="project" value="InterPro"/>
</dbReference>
<feature type="compositionally biased region" description="Basic residues" evidence="10">
    <location>
        <begin position="52"/>
        <end position="90"/>
    </location>
</feature>
<reference evidence="13 14" key="1">
    <citation type="submission" date="2012-05" db="EMBL/GenBank/DDBJ databases">
        <title>The Genome Sequence of Sutterella wadsworthensis 2_1_59BFAA.</title>
        <authorList>
            <consortium name="The Broad Institute Genome Sequencing Platform"/>
            <person name="Earl A."/>
            <person name="Ward D."/>
            <person name="Feldgarden M."/>
            <person name="Gevers D."/>
            <person name="Daigneault M."/>
            <person name="Strauss J."/>
            <person name="Allen-Vercoe E."/>
            <person name="Walker B."/>
            <person name="Young S.K."/>
            <person name="Zeng Q."/>
            <person name="Gargeya S."/>
            <person name="Fitzgerald M."/>
            <person name="Haas B."/>
            <person name="Abouelleil A."/>
            <person name="Alvarado L."/>
            <person name="Arachchi H.M."/>
            <person name="Berlin A.M."/>
            <person name="Chapman S.B."/>
            <person name="Goldberg J."/>
            <person name="Griggs A."/>
            <person name="Gujja S."/>
            <person name="Hansen M."/>
            <person name="Howarth C."/>
            <person name="Imamovic A."/>
            <person name="Larimer J."/>
            <person name="McCowen C."/>
            <person name="Montmayeur A."/>
            <person name="Murphy C."/>
            <person name="Neiman D."/>
            <person name="Pearson M."/>
            <person name="Priest M."/>
            <person name="Roberts A."/>
            <person name="Saif S."/>
            <person name="Shea T."/>
            <person name="Sisk P."/>
            <person name="Sykes S."/>
            <person name="Wortman J."/>
            <person name="Nusbaum C."/>
            <person name="Birren B."/>
        </authorList>
    </citation>
    <scope>NUCLEOTIDE SEQUENCE [LARGE SCALE GENOMIC DNA]</scope>
    <source>
        <strain evidence="13 14">2_1_59BFAA</strain>
    </source>
</reference>
<evidence type="ECO:0000256" key="8">
    <source>
        <dbReference type="PIRSR" id="PIRSR618044-2"/>
    </source>
</evidence>
<dbReference type="PRINTS" id="PR00725">
    <property type="entry name" value="DADACBPTASE1"/>
</dbReference>
<comment type="caution">
    <text evidence="13">The sequence shown here is derived from an EMBL/GenBank/DDBJ whole genome shotgun (WGS) entry which is preliminary data.</text>
</comment>
<dbReference type="InterPro" id="IPR000871">
    <property type="entry name" value="Beta-lactam_class-A"/>
</dbReference>
<feature type="active site" description="Proton acceptor" evidence="7">
    <location>
        <position position="142"/>
    </location>
</feature>
<evidence type="ECO:0000256" key="10">
    <source>
        <dbReference type="SAM" id="MobiDB-lite"/>
    </source>
</evidence>
<name>K1KGG6_9BURK</name>
<evidence type="ECO:0000256" key="4">
    <source>
        <dbReference type="ARBA" id="ARBA00022960"/>
    </source>
</evidence>
<organism evidence="13 14">
    <name type="scientific">Sutterella wadsworthensis 2_1_59BFAA</name>
    <dbReference type="NCBI Taxonomy" id="742823"/>
    <lineage>
        <taxon>Bacteria</taxon>
        <taxon>Pseudomonadati</taxon>
        <taxon>Pseudomonadota</taxon>
        <taxon>Betaproteobacteria</taxon>
        <taxon>Burkholderiales</taxon>
        <taxon>Sutterellaceae</taxon>
        <taxon>Sutterella</taxon>
    </lineage>
</organism>
<keyword evidence="2 11" id="KW-0732">Signal</keyword>
<dbReference type="InterPro" id="IPR012338">
    <property type="entry name" value="Beta-lactam/transpept-like"/>
</dbReference>
<keyword evidence="3" id="KW-0378">Hydrolase</keyword>
<keyword evidence="6" id="KW-0961">Cell wall biogenesis/degradation</keyword>
<dbReference type="AlphaFoldDB" id="K1KGG6"/>
<dbReference type="PANTHER" id="PTHR35333">
    <property type="entry name" value="BETA-LACTAMASE"/>
    <property type="match status" value="1"/>
</dbReference>
<dbReference type="GO" id="GO:0008360">
    <property type="term" value="P:regulation of cell shape"/>
    <property type="evidence" value="ECO:0007669"/>
    <property type="project" value="UniProtKB-KW"/>
</dbReference>
<feature type="binding site" evidence="8">
    <location>
        <position position="300"/>
    </location>
    <ligand>
        <name>substrate</name>
    </ligand>
</feature>
<accession>K1KGG6</accession>
<dbReference type="OrthoDB" id="5688590at2"/>
<evidence type="ECO:0000313" key="13">
    <source>
        <dbReference type="EMBL" id="EKB30754.1"/>
    </source>
</evidence>
<evidence type="ECO:0000256" key="3">
    <source>
        <dbReference type="ARBA" id="ARBA00022801"/>
    </source>
</evidence>
<feature type="chain" id="PRO_5003846903" description="Peptidase S11 D-alanyl-D-alanine carboxypeptidase A N-terminal domain-containing protein" evidence="11">
    <location>
        <begin position="34"/>
        <end position="365"/>
    </location>
</feature>
<sequence length="365" mass="39847">MVVKFSLKKIVLALGLGAFVAAGPSVVVTPVLAATTQKAVKAGVKKTSVRKTVKKTTSVKRTNSRKTLGRAKHAVKKSSKKPRRQARRRVTAPSQATLAGLRQTPDLLSLGSSVALAVDQDTGEELFSKNAGVELPIASVTKLMTALVIAESGLQMNERLRISREDYVRSRARSKLRSGMRMTRGAVLKAALMSSDNRAATALARTYPGGRKAFVMKMNETAERLGMTDSVFADPSGLDNRNHSTARDLAKLVAEAHKHEVIRESSTLQFASVPAGRRQLKLVTTNRLIGNPDWNIGVQKTGFTTAAGRCMVVQSEFADRRVVMVLLDSPNSAQRAADMQTMRTFVENEDHINEQFDSMHPYEVF</sequence>
<keyword evidence="4" id="KW-0133">Cell shape</keyword>